<proteinExistence type="predicted"/>
<evidence type="ECO:0000313" key="1">
    <source>
        <dbReference type="EMBL" id="SVA50714.1"/>
    </source>
</evidence>
<sequence length="33" mass="3173">PIGAASLSAGYGSKAVVDGATDTEIGAKMSLSF</sequence>
<dbReference type="AlphaFoldDB" id="A0A381WE21"/>
<gene>
    <name evidence="1" type="ORF">METZ01_LOCUS103568</name>
</gene>
<reference evidence="1" key="1">
    <citation type="submission" date="2018-05" db="EMBL/GenBank/DDBJ databases">
        <authorList>
            <person name="Lanie J.A."/>
            <person name="Ng W.-L."/>
            <person name="Kazmierczak K.M."/>
            <person name="Andrzejewski T.M."/>
            <person name="Davidsen T.M."/>
            <person name="Wayne K.J."/>
            <person name="Tettelin H."/>
            <person name="Glass J.I."/>
            <person name="Rusch D."/>
            <person name="Podicherti R."/>
            <person name="Tsui H.-C.T."/>
            <person name="Winkler M.E."/>
        </authorList>
    </citation>
    <scope>NUCLEOTIDE SEQUENCE</scope>
</reference>
<accession>A0A381WE21</accession>
<organism evidence="1">
    <name type="scientific">marine metagenome</name>
    <dbReference type="NCBI Taxonomy" id="408172"/>
    <lineage>
        <taxon>unclassified sequences</taxon>
        <taxon>metagenomes</taxon>
        <taxon>ecological metagenomes</taxon>
    </lineage>
</organism>
<dbReference type="EMBL" id="UINC01011497">
    <property type="protein sequence ID" value="SVA50714.1"/>
    <property type="molecule type" value="Genomic_DNA"/>
</dbReference>
<feature type="non-terminal residue" evidence="1">
    <location>
        <position position="1"/>
    </location>
</feature>
<name>A0A381WE21_9ZZZZ</name>
<protein>
    <submittedName>
        <fullName evidence="1">Uncharacterized protein</fullName>
    </submittedName>
</protein>